<evidence type="ECO:0000256" key="1">
    <source>
        <dbReference type="SAM" id="MobiDB-lite"/>
    </source>
</evidence>
<accession>A0A2N3KN66</accession>
<sequence length="499" mass="53755">MAGFWSTLGLVFRAVFGMVQGESVPNPLAAYTKRNGGNGQGICGLADFGAEGLDLGASIKSSLSGFSGYDFVAVSQHISISSDTVDPFHAVRDAQNWAWNAALRQNCTSLVWGAVTGDQKHLSLWFASKQNSFSPHELFLAQKYSFTLPLAEDFAEALKLLLLAESLRRADDAATRNEISARMAKSLEGQQDRVRNYDFVQECGDGTSLAFATACLALAENGDRSWCQLGAEALEPLVAESLGFDADMDRDALALRISLAGTSGVEQLRSEHVAVLALYGHLLNWAALGSSASRVSMMAVEVWRILFHRFEYAAGAAVTKAICQMRLGEACCAHARESQNADLAAEAVNHLRRALGASDVKNHPVLYGLIAYHLGDSLIAHGELAKTGVQFESIIPFFQATLKVCSRRENQYLWGRAMFALATVQAMQGRENSDVSILRTAKMNFIQAQQNLEEAGARSAARTALGGQMRVEAAMTEISAGEDSSDGAVDPQRSVKATS</sequence>
<feature type="region of interest" description="Disordered" evidence="1">
    <location>
        <begin position="475"/>
        <end position="499"/>
    </location>
</feature>
<protein>
    <submittedName>
        <fullName evidence="2">Uncharacterized protein</fullName>
    </submittedName>
</protein>
<dbReference type="AlphaFoldDB" id="A0A2N3KN66"/>
<organism evidence="2 3">
    <name type="scientific">Thalassospira marina</name>
    <dbReference type="NCBI Taxonomy" id="2048283"/>
    <lineage>
        <taxon>Bacteria</taxon>
        <taxon>Pseudomonadati</taxon>
        <taxon>Pseudomonadota</taxon>
        <taxon>Alphaproteobacteria</taxon>
        <taxon>Rhodospirillales</taxon>
        <taxon>Thalassospiraceae</taxon>
        <taxon>Thalassospira</taxon>
    </lineage>
</organism>
<reference evidence="2 3" key="1">
    <citation type="submission" date="2017-09" db="EMBL/GenBank/DDBJ databases">
        <title>Biodiversity and function of Thalassospira species in the particle-attached aromatic-hydrocarbon-degrading consortia from the surface seawater of the South China Sea.</title>
        <authorList>
            <person name="Dong C."/>
            <person name="Liu R."/>
            <person name="Shao Z."/>
        </authorList>
    </citation>
    <scope>NUCLEOTIDE SEQUENCE [LARGE SCALE GENOMIC DNA]</scope>
    <source>
        <strain evidence="2 3">CSC1P2</strain>
    </source>
</reference>
<evidence type="ECO:0000313" key="2">
    <source>
        <dbReference type="EMBL" id="PKR51999.1"/>
    </source>
</evidence>
<evidence type="ECO:0000313" key="3">
    <source>
        <dbReference type="Proteomes" id="UP000233597"/>
    </source>
</evidence>
<name>A0A2N3KN66_9PROT</name>
<gene>
    <name evidence="2" type="ORF">COO20_17940</name>
</gene>
<proteinExistence type="predicted"/>
<dbReference type="RefSeq" id="WP_101269046.1">
    <property type="nucleotide sequence ID" value="NZ_NWTK01000012.1"/>
</dbReference>
<dbReference type="OrthoDB" id="7320834at2"/>
<comment type="caution">
    <text evidence="2">The sequence shown here is derived from an EMBL/GenBank/DDBJ whole genome shotgun (WGS) entry which is preliminary data.</text>
</comment>
<dbReference type="Proteomes" id="UP000233597">
    <property type="component" value="Unassembled WGS sequence"/>
</dbReference>
<dbReference type="EMBL" id="NWTK01000012">
    <property type="protein sequence ID" value="PKR51999.1"/>
    <property type="molecule type" value="Genomic_DNA"/>
</dbReference>